<reference evidence="2 3" key="1">
    <citation type="submission" date="2022-05" db="EMBL/GenBank/DDBJ databases">
        <title>Chromosome-level reference genomes for two strains of Caenorhabditis briggsae: an improved platform for comparative genomics.</title>
        <authorList>
            <person name="Stevens L."/>
            <person name="Andersen E.C."/>
        </authorList>
    </citation>
    <scope>NUCLEOTIDE SEQUENCE [LARGE SCALE GENOMIC DNA]</scope>
    <source>
        <strain evidence="2">QX1410_ONT</strain>
        <tissue evidence="2">Whole-organism</tissue>
    </source>
</reference>
<gene>
    <name evidence="2" type="ORF">L3Y34_004009</name>
</gene>
<evidence type="ECO:0000313" key="3">
    <source>
        <dbReference type="Proteomes" id="UP000827892"/>
    </source>
</evidence>
<dbReference type="AlphaFoldDB" id="A0AAE9ACU1"/>
<evidence type="ECO:0000313" key="2">
    <source>
        <dbReference type="EMBL" id="ULT94964.1"/>
    </source>
</evidence>
<organism evidence="2 3">
    <name type="scientific">Caenorhabditis briggsae</name>
    <dbReference type="NCBI Taxonomy" id="6238"/>
    <lineage>
        <taxon>Eukaryota</taxon>
        <taxon>Metazoa</taxon>
        <taxon>Ecdysozoa</taxon>
        <taxon>Nematoda</taxon>
        <taxon>Chromadorea</taxon>
        <taxon>Rhabditida</taxon>
        <taxon>Rhabditina</taxon>
        <taxon>Rhabditomorpha</taxon>
        <taxon>Rhabditoidea</taxon>
        <taxon>Rhabditidae</taxon>
        <taxon>Peloderinae</taxon>
        <taxon>Caenorhabditis</taxon>
    </lineage>
</organism>
<feature type="transmembrane region" description="Helical" evidence="1">
    <location>
        <begin position="12"/>
        <end position="29"/>
    </location>
</feature>
<dbReference type="Proteomes" id="UP000827892">
    <property type="component" value="Chromosome IV"/>
</dbReference>
<proteinExistence type="predicted"/>
<evidence type="ECO:0000256" key="1">
    <source>
        <dbReference type="SAM" id="Phobius"/>
    </source>
</evidence>
<protein>
    <submittedName>
        <fullName evidence="2">Uncharacterized protein</fullName>
    </submittedName>
</protein>
<sequence length="384" mass="45030">MSENSIKLKNLIIFCVLAVVVVTLIAYGFRLDAIGRREKALARKIEYLEKITDVIAESIAIQPKIGHESPHFFDTPNQFPRMSKAGVFPMHNIKFEHFVTEGRKNGDMKDVAVLIESTNKNDTQRLITSLMSQRMPEDLQIFLFTPTNISGVSYKLLKSWVNKTSKAVALNDTDRRSAASRIFGIHRKNYIITLIDYQHIGDDFSDFFFTGKRAMEIDSIIHGVCGHGNDVWQDRNLGDVLWLTDSPCWNNGWMFSRSFMKRSHNLMMIRPEVSRVGHSQRSVTQDSSWNIDLFNPLLIRHEEFLQRFHLDLSHSKKMKLSDWDFLEDLDFRTIYRYPYESDDDLKMYFRNSNIQKLYMFRKIIPISIDHRRAYIVPKNQMDHY</sequence>
<keyword evidence="1" id="KW-1133">Transmembrane helix</keyword>
<name>A0AAE9ACU1_CAEBR</name>
<keyword evidence="1" id="KW-0812">Transmembrane</keyword>
<accession>A0AAE9ACU1</accession>
<dbReference type="EMBL" id="CP090894">
    <property type="protein sequence ID" value="ULT94964.1"/>
    <property type="molecule type" value="Genomic_DNA"/>
</dbReference>
<keyword evidence="1" id="KW-0472">Membrane</keyword>